<dbReference type="Pfam" id="PF07000">
    <property type="entry name" value="DUF1308"/>
    <property type="match status" value="1"/>
</dbReference>
<dbReference type="PANTHER" id="PTHR13379">
    <property type="entry name" value="UNCHARACTERIZED DUF1308"/>
    <property type="match status" value="1"/>
</dbReference>
<sequence length="486" mass="53072">MADPNDKYAFSHSESEGEEGVLNPEAEALLDRSTILLNEIESFQKSLRRANIERTVELRLFVNQVKSEHRCLQGLAIEPPDSTNSRHGVHASNLPYLEAVWMYAKSTTGITALCKTFSYTEPEPSGRRGNKKKKSNVTVDIVAQNGLQWIKVSLLTPRRLLFEIAKAGWEESAEFSDEDPEDRDAALATGSTSLSQLADNLLLAASQTRIQYLHPAITFVLPNLPPSTAEVRSFLTSLQEKGITISTPSGTLPATLGSLIDSISSPLARRALPLSNTLNIDTTILLALISDISHHASVPKEPRFHHAILRQLEMEAERGMIKDHLLPVLAGRKLFCSQSARDRFDEIVEIVATPTERARAELLFPPPSPAPAAPPRELAEKFQELSVHPVMEIFLPIETVPDHVATANDPPGFLRIAGKLSAVNRGAFITGWAHGVTTVTSNRAVAKMVEAACSGEGNEDVVGPDVYVVESARSLVGKAKRIIDDI</sequence>
<evidence type="ECO:0000256" key="1">
    <source>
        <dbReference type="SAM" id="MobiDB-lite"/>
    </source>
</evidence>
<dbReference type="AlphaFoldDB" id="A0A5J5EUA7"/>
<keyword evidence="4" id="KW-1185">Reference proteome</keyword>
<dbReference type="Proteomes" id="UP000326924">
    <property type="component" value="Unassembled WGS sequence"/>
</dbReference>
<evidence type="ECO:0000313" key="3">
    <source>
        <dbReference type="EMBL" id="KAA8903852.1"/>
    </source>
</evidence>
<organism evidence="3 4">
    <name type="scientific">Sphaerosporella brunnea</name>
    <dbReference type="NCBI Taxonomy" id="1250544"/>
    <lineage>
        <taxon>Eukaryota</taxon>
        <taxon>Fungi</taxon>
        <taxon>Dikarya</taxon>
        <taxon>Ascomycota</taxon>
        <taxon>Pezizomycotina</taxon>
        <taxon>Pezizomycetes</taxon>
        <taxon>Pezizales</taxon>
        <taxon>Pyronemataceae</taxon>
        <taxon>Sphaerosporella</taxon>
    </lineage>
</organism>
<accession>A0A5J5EUA7</accession>
<dbReference type="EMBL" id="VXIS01000114">
    <property type="protein sequence ID" value="KAA8903852.1"/>
    <property type="molecule type" value="Genomic_DNA"/>
</dbReference>
<evidence type="ECO:0000259" key="2">
    <source>
        <dbReference type="Pfam" id="PF07000"/>
    </source>
</evidence>
<reference evidence="3 4" key="1">
    <citation type="submission" date="2019-09" db="EMBL/GenBank/DDBJ databases">
        <title>Draft genome of the ectomycorrhizal ascomycete Sphaerosporella brunnea.</title>
        <authorList>
            <consortium name="DOE Joint Genome Institute"/>
            <person name="Benucci G.M."/>
            <person name="Marozzi G."/>
            <person name="Antonielli L."/>
            <person name="Sanchez S."/>
            <person name="Marco P."/>
            <person name="Wang X."/>
            <person name="Falini L.B."/>
            <person name="Barry K."/>
            <person name="Haridas S."/>
            <person name="Lipzen A."/>
            <person name="Labutti K."/>
            <person name="Grigoriev I.V."/>
            <person name="Murat C."/>
            <person name="Martin F."/>
            <person name="Albertini E."/>
            <person name="Donnini D."/>
            <person name="Bonito G."/>
        </authorList>
    </citation>
    <scope>NUCLEOTIDE SEQUENCE [LARGE SCALE GENOMIC DNA]</scope>
    <source>
        <strain evidence="3 4">Sb_GMNB300</strain>
    </source>
</reference>
<gene>
    <name evidence="3" type="ORF">FN846DRAFT_907974</name>
</gene>
<dbReference type="OrthoDB" id="441890at2759"/>
<feature type="region of interest" description="Disordered" evidence="1">
    <location>
        <begin position="1"/>
        <end position="21"/>
    </location>
</feature>
<proteinExistence type="predicted"/>
<name>A0A5J5EUA7_9PEZI</name>
<dbReference type="InParanoid" id="A0A5J5EUA7"/>
<dbReference type="InterPro" id="IPR010733">
    <property type="entry name" value="DUF1308"/>
</dbReference>
<comment type="caution">
    <text evidence="3">The sequence shown here is derived from an EMBL/GenBank/DDBJ whole genome shotgun (WGS) entry which is preliminary data.</text>
</comment>
<feature type="domain" description="DUF1308" evidence="2">
    <location>
        <begin position="278"/>
        <end position="364"/>
    </location>
</feature>
<dbReference type="PANTHER" id="PTHR13379:SF0">
    <property type="entry name" value="UPF0415 PROTEIN C7ORF25"/>
    <property type="match status" value="1"/>
</dbReference>
<evidence type="ECO:0000313" key="4">
    <source>
        <dbReference type="Proteomes" id="UP000326924"/>
    </source>
</evidence>
<protein>
    <recommendedName>
        <fullName evidence="2">DUF1308 domain-containing protein</fullName>
    </recommendedName>
</protein>